<dbReference type="EMBL" id="BNBE01000001">
    <property type="protein sequence ID" value="GHF79158.1"/>
    <property type="molecule type" value="Genomic_DNA"/>
</dbReference>
<dbReference type="RefSeq" id="WP_190040606.1">
    <property type="nucleotide sequence ID" value="NZ_BNBE01000001.1"/>
</dbReference>
<keyword evidence="2" id="KW-1185">Reference proteome</keyword>
<proteinExistence type="predicted"/>
<comment type="caution">
    <text evidence="1">The sequence shown here is derived from an EMBL/GenBank/DDBJ whole genome shotgun (WGS) entry which is preliminary data.</text>
</comment>
<gene>
    <name evidence="1" type="ORF">GCM10017667_03270</name>
</gene>
<organism evidence="1 2">
    <name type="scientific">Streptomyces filamentosus</name>
    <name type="common">Streptomyces roseosporus</name>
    <dbReference type="NCBI Taxonomy" id="67294"/>
    <lineage>
        <taxon>Bacteria</taxon>
        <taxon>Bacillati</taxon>
        <taxon>Actinomycetota</taxon>
        <taxon>Actinomycetes</taxon>
        <taxon>Kitasatosporales</taxon>
        <taxon>Streptomycetaceae</taxon>
        <taxon>Streptomyces</taxon>
    </lineage>
</organism>
<sequence>MNTVAPTGGGRTPAPHVPYDADRATVFAEVLDGLLTGYPYNSATQLHEYFGGRTVPRPYGASCAWQSFEAGRLVAERTGAAVEHPADGRHVAALFPDADGLTVLDPYLLHRLPLRLDRAAAEDGVVRRAVDAYPLRVRADGSPAPSRVRATWRLDDDAVRLDYLRHSPRRGHNVLSRSFTLRPATRMVRVPPPAEEVRPLLLHPEQHSVSVRVVHPGERLMGEVVLPLAGRPTGVRGDAALMIGKDNQGAVSRPGSAAFGRTADLVADAVGVPYEELAGFLLEAAALHRAAAPASLALAAYPVEDE</sequence>
<accession>A0A919BBF5</accession>
<evidence type="ECO:0000313" key="1">
    <source>
        <dbReference type="EMBL" id="GHF79158.1"/>
    </source>
</evidence>
<reference evidence="1" key="1">
    <citation type="journal article" date="2014" name="Int. J. Syst. Evol. Microbiol.">
        <title>Complete genome sequence of Corynebacterium casei LMG S-19264T (=DSM 44701T), isolated from a smear-ripened cheese.</title>
        <authorList>
            <consortium name="US DOE Joint Genome Institute (JGI-PGF)"/>
            <person name="Walter F."/>
            <person name="Albersmeier A."/>
            <person name="Kalinowski J."/>
            <person name="Ruckert C."/>
        </authorList>
    </citation>
    <scope>NUCLEOTIDE SEQUENCE</scope>
    <source>
        <strain evidence="1">JCM 4122</strain>
    </source>
</reference>
<reference evidence="1" key="2">
    <citation type="submission" date="2020-09" db="EMBL/GenBank/DDBJ databases">
        <authorList>
            <person name="Sun Q."/>
            <person name="Ohkuma M."/>
        </authorList>
    </citation>
    <scope>NUCLEOTIDE SEQUENCE</scope>
    <source>
        <strain evidence="1">JCM 4122</strain>
    </source>
</reference>
<protein>
    <submittedName>
        <fullName evidence="1">Uncharacterized protein</fullName>
    </submittedName>
</protein>
<evidence type="ECO:0000313" key="2">
    <source>
        <dbReference type="Proteomes" id="UP000632849"/>
    </source>
</evidence>
<name>A0A919BBF5_STRFL</name>
<dbReference type="Proteomes" id="UP000632849">
    <property type="component" value="Unassembled WGS sequence"/>
</dbReference>
<dbReference type="AlphaFoldDB" id="A0A919BBF5"/>